<evidence type="ECO:0000313" key="2">
    <source>
        <dbReference type="Proteomes" id="UP000018888"/>
    </source>
</evidence>
<dbReference type="Proteomes" id="UP000018888">
    <property type="component" value="Unassembled WGS sequence"/>
</dbReference>
<gene>
    <name evidence="1" type="ORF">GLOIN_2v1786147</name>
</gene>
<protein>
    <recommendedName>
        <fullName evidence="3">Transposase domain-containing protein</fullName>
    </recommendedName>
</protein>
<dbReference type="PANTHER" id="PTHR46579:SF2">
    <property type="entry name" value="C2H2-TYPE DOMAIN-CONTAINING PROTEIN"/>
    <property type="match status" value="1"/>
</dbReference>
<keyword evidence="2" id="KW-1185">Reference proteome</keyword>
<reference evidence="1 2" key="1">
    <citation type="journal article" date="2013" name="Proc. Natl. Acad. Sci. U.S.A.">
        <title>Genome of an arbuscular mycorrhizal fungus provides insight into the oldest plant symbiosis.</title>
        <authorList>
            <person name="Tisserant E."/>
            <person name="Malbreil M."/>
            <person name="Kuo A."/>
            <person name="Kohler A."/>
            <person name="Symeonidi A."/>
            <person name="Balestrini R."/>
            <person name="Charron P."/>
            <person name="Duensing N."/>
            <person name="Frei Dit Frey N."/>
            <person name="Gianinazzi-Pearson V."/>
            <person name="Gilbert L.B."/>
            <person name="Handa Y."/>
            <person name="Herr J.R."/>
            <person name="Hijri M."/>
            <person name="Koul R."/>
            <person name="Kawaguchi M."/>
            <person name="Krajinski F."/>
            <person name="Lammers P.J."/>
            <person name="Masclaux F.G."/>
            <person name="Murat C."/>
            <person name="Morin E."/>
            <person name="Ndikumana S."/>
            <person name="Pagni M."/>
            <person name="Petitpierre D."/>
            <person name="Requena N."/>
            <person name="Rosikiewicz P."/>
            <person name="Riley R."/>
            <person name="Saito K."/>
            <person name="San Clemente H."/>
            <person name="Shapiro H."/>
            <person name="van Tuinen D."/>
            <person name="Becard G."/>
            <person name="Bonfante P."/>
            <person name="Paszkowski U."/>
            <person name="Shachar-Hill Y.Y."/>
            <person name="Tuskan G.A."/>
            <person name="Young P.W."/>
            <person name="Sanders I.R."/>
            <person name="Henrissat B."/>
            <person name="Rensing S.A."/>
            <person name="Grigoriev I.V."/>
            <person name="Corradi N."/>
            <person name="Roux C."/>
            <person name="Martin F."/>
        </authorList>
    </citation>
    <scope>NUCLEOTIDE SEQUENCE [LARGE SCALE GENOMIC DNA]</scope>
    <source>
        <strain evidence="1 2">DAOM 197198</strain>
    </source>
</reference>
<accession>A0A2P4P8T3</accession>
<name>A0A2P4P8T3_RHIID</name>
<reference evidence="1 2" key="2">
    <citation type="journal article" date="2018" name="New Phytol.">
        <title>High intraspecific genome diversity in the model arbuscular mycorrhizal symbiont Rhizophagus irregularis.</title>
        <authorList>
            <person name="Chen E.C.H."/>
            <person name="Morin E."/>
            <person name="Beaudet D."/>
            <person name="Noel J."/>
            <person name="Yildirir G."/>
            <person name="Ndikumana S."/>
            <person name="Charron P."/>
            <person name="St-Onge C."/>
            <person name="Giorgi J."/>
            <person name="Kruger M."/>
            <person name="Marton T."/>
            <person name="Ropars J."/>
            <person name="Grigoriev I.V."/>
            <person name="Hainaut M."/>
            <person name="Henrissat B."/>
            <person name="Roux C."/>
            <person name="Martin F."/>
            <person name="Corradi N."/>
        </authorList>
    </citation>
    <scope>NUCLEOTIDE SEQUENCE [LARGE SCALE GENOMIC DNA]</scope>
    <source>
        <strain evidence="1 2">DAOM 197198</strain>
    </source>
</reference>
<evidence type="ECO:0008006" key="3">
    <source>
        <dbReference type="Google" id="ProtNLM"/>
    </source>
</evidence>
<dbReference type="AlphaFoldDB" id="A0A2P4P8T3"/>
<comment type="caution">
    <text evidence="1">The sequence shown here is derived from an EMBL/GenBank/DDBJ whole genome shotgun (WGS) entry which is preliminary data.</text>
</comment>
<dbReference type="PANTHER" id="PTHR46579">
    <property type="entry name" value="F5/8 TYPE C DOMAIN-CONTAINING PROTEIN-RELATED"/>
    <property type="match status" value="1"/>
</dbReference>
<sequence length="454" mass="52942">MHMNGDVVTLMLHENILRKILELDGIVRWIVKRIWVDEGILNQQSFIKIQKKMDEFQIPSDLGRIPGKIHCREGFSNFTADQWQIFFTIYATVSLWSHLSVHDQKILHHFVRVCTAFVSQILELDAMRESHEKLIEIVKFIEEHYGRNKITPNFHLSFHLSECTYDFGPLYAFWCFSFERMNGILGVLPNSHRKIELEIMRRMMADIHIDSIINSGENVRGLELLNNRTFVGSLAEVDEFSADEIKRFWLNSRNIQQSIVTGSESFPGEMLGPASENVVISNSMLDLLVEYYLATYETLEFQKPFREGHENSKIISVKMKQFGRCRISSETFGSNMFARHVDLPDGELEHNLAFIQWYQPANSRYYFSIEDDEICNVELWGTEFYPEVKYSVLDMGSETVYSFKSKIRESFGFRLKDQSVTSDQERAKNFRLQLVLDGPEVSKCIHCIGTKQFK</sequence>
<dbReference type="EMBL" id="AUPC02000325">
    <property type="protein sequence ID" value="POG61783.1"/>
    <property type="molecule type" value="Genomic_DNA"/>
</dbReference>
<proteinExistence type="predicted"/>
<organism evidence="1 2">
    <name type="scientific">Rhizophagus irregularis (strain DAOM 181602 / DAOM 197198 / MUCL 43194)</name>
    <name type="common">Arbuscular mycorrhizal fungus</name>
    <name type="synonym">Glomus intraradices</name>
    <dbReference type="NCBI Taxonomy" id="747089"/>
    <lineage>
        <taxon>Eukaryota</taxon>
        <taxon>Fungi</taxon>
        <taxon>Fungi incertae sedis</taxon>
        <taxon>Mucoromycota</taxon>
        <taxon>Glomeromycotina</taxon>
        <taxon>Glomeromycetes</taxon>
        <taxon>Glomerales</taxon>
        <taxon>Glomeraceae</taxon>
        <taxon>Rhizophagus</taxon>
    </lineage>
</organism>
<evidence type="ECO:0000313" key="1">
    <source>
        <dbReference type="EMBL" id="POG61783.1"/>
    </source>
</evidence>
<dbReference type="VEuPathDB" id="FungiDB:RhiirFUN_008771"/>